<organism evidence="7 8">
    <name type="scientific">Nicrophorus vespilloides</name>
    <name type="common">Boreal carrion beetle</name>
    <dbReference type="NCBI Taxonomy" id="110193"/>
    <lineage>
        <taxon>Eukaryota</taxon>
        <taxon>Metazoa</taxon>
        <taxon>Ecdysozoa</taxon>
        <taxon>Arthropoda</taxon>
        <taxon>Hexapoda</taxon>
        <taxon>Insecta</taxon>
        <taxon>Pterygota</taxon>
        <taxon>Neoptera</taxon>
        <taxon>Endopterygota</taxon>
        <taxon>Coleoptera</taxon>
        <taxon>Polyphaga</taxon>
        <taxon>Staphyliniformia</taxon>
        <taxon>Silphidae</taxon>
        <taxon>Nicrophorinae</taxon>
        <taxon>Nicrophorus</taxon>
    </lineage>
</organism>
<keyword evidence="4 6" id="KW-0472">Membrane</keyword>
<feature type="transmembrane region" description="Helical" evidence="6">
    <location>
        <begin position="367"/>
        <end position="384"/>
    </location>
</feature>
<keyword evidence="3 6" id="KW-1133">Transmembrane helix</keyword>
<protein>
    <submittedName>
        <fullName evidence="8">Facilitated trehalose transporter Tret1-like</fullName>
    </submittedName>
</protein>
<feature type="compositionally biased region" description="Low complexity" evidence="5">
    <location>
        <begin position="44"/>
        <end position="53"/>
    </location>
</feature>
<feature type="transmembrane region" description="Helical" evidence="6">
    <location>
        <begin position="126"/>
        <end position="146"/>
    </location>
</feature>
<evidence type="ECO:0000256" key="3">
    <source>
        <dbReference type="ARBA" id="ARBA00022989"/>
    </source>
</evidence>
<evidence type="ECO:0000313" key="7">
    <source>
        <dbReference type="Proteomes" id="UP000695000"/>
    </source>
</evidence>
<feature type="transmembrane region" description="Helical" evidence="6">
    <location>
        <begin position="87"/>
        <end position="106"/>
    </location>
</feature>
<name>A0ABM1MUH0_NICVS</name>
<sequence>MDHKKAPGKHEDKTELEDYNKKNLLENIITKHEKTHELQKIQHSNDSSRSGSSTNVNFRNRHPYSMNEQTLRARNEFVNRGRYITQLYLAVTVSMGAFCYGIVLGWTTPTVRLAMESETINGLDTYANIASLIPLGCCIGGLFFNLLCQQKGPKKTMLTIAPIQLIIWVLLMFFKGLTVSCALLFLSSFFSVGFIICGEVLLQDTVHSLNLQHLYLMFTTSTYAGITLTYVCGLMAHKLNYYYNYVSIILVGLMTIFLLFCHESPVFLYEKHPVKAQKSLRFYRGEGNIYEDLRQIKKDADARIIDTSAKYLLLKKVVYRAVFIVLALNFFQAFSGYFAFIAYGLYIFHTSNKDVTDIDVFGKIPDALIMGGMYYVIVLVSVFTHFKVPYGVKKPLIVSTFLVTLMLCLIGGYLYCYQRNYEFLLGNNWIRFVLQGFYIQAYHCGLGSYPDVIMMDYVPQQIYPWLKTVAFSFRWFWVYLMVRFTLITQVKISAAGAVCILGIASFLGFLFCCYYVIESKGKTLLQIQMKLGGNPIGYRSTMRSRTATAAGHS</sequence>
<dbReference type="PANTHER" id="PTHR48021:SF1">
    <property type="entry name" value="GH07001P-RELATED"/>
    <property type="match status" value="1"/>
</dbReference>
<accession>A0ABM1MUH0</accession>
<evidence type="ECO:0000256" key="6">
    <source>
        <dbReference type="SAM" id="Phobius"/>
    </source>
</evidence>
<feature type="transmembrane region" description="Helical" evidence="6">
    <location>
        <begin position="214"/>
        <end position="236"/>
    </location>
</feature>
<feature type="transmembrane region" description="Helical" evidence="6">
    <location>
        <begin position="494"/>
        <end position="517"/>
    </location>
</feature>
<feature type="region of interest" description="Disordered" evidence="5">
    <location>
        <begin position="38"/>
        <end position="63"/>
    </location>
</feature>
<dbReference type="InterPro" id="IPR050549">
    <property type="entry name" value="MFS_Trehalose_Transporter"/>
</dbReference>
<dbReference type="PANTHER" id="PTHR48021">
    <property type="match status" value="1"/>
</dbReference>
<gene>
    <name evidence="8" type="primary">LOC108563915</name>
</gene>
<dbReference type="InterPro" id="IPR005828">
    <property type="entry name" value="MFS_sugar_transport-like"/>
</dbReference>
<dbReference type="InterPro" id="IPR036259">
    <property type="entry name" value="MFS_trans_sf"/>
</dbReference>
<feature type="transmembrane region" description="Helical" evidence="6">
    <location>
        <begin position="317"/>
        <end position="347"/>
    </location>
</feature>
<evidence type="ECO:0000256" key="2">
    <source>
        <dbReference type="ARBA" id="ARBA00022692"/>
    </source>
</evidence>
<dbReference type="RefSeq" id="XP_017778220.1">
    <property type="nucleotide sequence ID" value="XM_017922731.1"/>
</dbReference>
<feature type="transmembrane region" description="Helical" evidence="6">
    <location>
        <begin position="396"/>
        <end position="415"/>
    </location>
</feature>
<dbReference type="GeneID" id="108563915"/>
<evidence type="ECO:0000256" key="4">
    <source>
        <dbReference type="ARBA" id="ARBA00023136"/>
    </source>
</evidence>
<feature type="transmembrane region" description="Helical" evidence="6">
    <location>
        <begin position="462"/>
        <end position="482"/>
    </location>
</feature>
<comment type="subcellular location">
    <subcellularLocation>
        <location evidence="1">Membrane</location>
    </subcellularLocation>
</comment>
<keyword evidence="7" id="KW-1185">Reference proteome</keyword>
<dbReference type="Proteomes" id="UP000695000">
    <property type="component" value="Unplaced"/>
</dbReference>
<dbReference type="Gene3D" id="1.20.1250.20">
    <property type="entry name" value="MFS general substrate transporter like domains"/>
    <property type="match status" value="1"/>
</dbReference>
<proteinExistence type="predicted"/>
<keyword evidence="2 6" id="KW-0812">Transmembrane</keyword>
<evidence type="ECO:0000256" key="5">
    <source>
        <dbReference type="SAM" id="MobiDB-lite"/>
    </source>
</evidence>
<evidence type="ECO:0000256" key="1">
    <source>
        <dbReference type="ARBA" id="ARBA00004370"/>
    </source>
</evidence>
<feature type="transmembrane region" description="Helical" evidence="6">
    <location>
        <begin position="158"/>
        <end position="177"/>
    </location>
</feature>
<evidence type="ECO:0000313" key="8">
    <source>
        <dbReference type="RefSeq" id="XP_017778220.1"/>
    </source>
</evidence>
<dbReference type="Pfam" id="PF00083">
    <property type="entry name" value="Sugar_tr"/>
    <property type="match status" value="1"/>
</dbReference>
<feature type="transmembrane region" description="Helical" evidence="6">
    <location>
        <begin position="242"/>
        <end position="261"/>
    </location>
</feature>
<reference evidence="8" key="1">
    <citation type="submission" date="2025-08" db="UniProtKB">
        <authorList>
            <consortium name="RefSeq"/>
        </authorList>
    </citation>
    <scope>IDENTIFICATION</scope>
    <source>
        <tissue evidence="8">Whole Larva</tissue>
    </source>
</reference>
<dbReference type="SUPFAM" id="SSF103473">
    <property type="entry name" value="MFS general substrate transporter"/>
    <property type="match status" value="1"/>
</dbReference>